<dbReference type="EMBL" id="HACG01035827">
    <property type="protein sequence ID" value="CEK82692.1"/>
    <property type="molecule type" value="Transcribed_RNA"/>
</dbReference>
<proteinExistence type="inferred from homology"/>
<gene>
    <name evidence="3" type="primary">ORF132978</name>
</gene>
<name>A0A0B7AQ02_9EUPU</name>
<reference evidence="3" key="1">
    <citation type="submission" date="2014-12" db="EMBL/GenBank/DDBJ databases">
        <title>Insight into the proteome of Arion vulgaris.</title>
        <authorList>
            <person name="Aradska J."/>
            <person name="Bulat T."/>
            <person name="Smidak R."/>
            <person name="Sarate P."/>
            <person name="Gangsoo J."/>
            <person name="Sialana F."/>
            <person name="Bilban M."/>
            <person name="Lubec G."/>
        </authorList>
    </citation>
    <scope>NUCLEOTIDE SEQUENCE</scope>
    <source>
        <tissue evidence="3">Skin</tissue>
    </source>
</reference>
<feature type="compositionally biased region" description="Low complexity" evidence="2">
    <location>
        <begin position="372"/>
        <end position="382"/>
    </location>
</feature>
<dbReference type="GO" id="GO:0000266">
    <property type="term" value="P:mitochondrial fission"/>
    <property type="evidence" value="ECO:0007669"/>
    <property type="project" value="TreeGrafter"/>
</dbReference>
<sequence>MADVIEDLDSILRRAITYLTRVLFDLCRRLNENSHRPLNRRTLVRWLAAFMPGPKEPKLRLQSNLAMAGNPTLDRWASCGSLTSAFSSASVHHLLEEDLGDNIVRYRRGCGDEEFSAELFEEPSFLPHSKLPDCLALTSTPKFFCPSSNCSVTSGDVAPKDKFLEMEEELAALRKQIAMLVMAQESSAFSQTVTEAPPRPRNTFKPAVLPLSITPWLASLDDSGCESEVVSRKPDLASILEHPPNHASALPPPPPPTLLKRSSSDNIPLSEQLQQHASIARISLSRKRSLSSFEGRRKPCKERENVPDMVTVLKDLANVKLRAIERSPGGTPLRRLPEREPTDPASIIAQALKKKFSCHWPVSSESDKENDSSFASDHSSSFGQHLITKARKKLTMLDTSESWTPVSSPLKV</sequence>
<dbReference type="AlphaFoldDB" id="A0A0B7AQ02"/>
<organism evidence="3">
    <name type="scientific">Arion vulgaris</name>
    <dbReference type="NCBI Taxonomy" id="1028688"/>
    <lineage>
        <taxon>Eukaryota</taxon>
        <taxon>Metazoa</taxon>
        <taxon>Spiralia</taxon>
        <taxon>Lophotrochozoa</taxon>
        <taxon>Mollusca</taxon>
        <taxon>Gastropoda</taxon>
        <taxon>Heterobranchia</taxon>
        <taxon>Euthyneura</taxon>
        <taxon>Panpulmonata</taxon>
        <taxon>Eupulmonata</taxon>
        <taxon>Stylommatophora</taxon>
        <taxon>Helicina</taxon>
        <taxon>Arionoidea</taxon>
        <taxon>Arionidae</taxon>
        <taxon>Arion</taxon>
    </lineage>
</organism>
<accession>A0A0B7AQ02</accession>
<evidence type="ECO:0000256" key="2">
    <source>
        <dbReference type="SAM" id="MobiDB-lite"/>
    </source>
</evidence>
<comment type="similarity">
    <text evidence="1">Belongs to the MTFR1 family.</text>
</comment>
<dbReference type="GO" id="GO:0009060">
    <property type="term" value="P:aerobic respiration"/>
    <property type="evidence" value="ECO:0007669"/>
    <property type="project" value="TreeGrafter"/>
</dbReference>
<protein>
    <recommendedName>
        <fullName evidence="4">Mitochondrial fission regulator 2</fullName>
    </recommendedName>
</protein>
<dbReference type="Pfam" id="PF05308">
    <property type="entry name" value="Mito_fiss_reg"/>
    <property type="match status" value="1"/>
</dbReference>
<evidence type="ECO:0008006" key="4">
    <source>
        <dbReference type="Google" id="ProtNLM"/>
    </source>
</evidence>
<evidence type="ECO:0000256" key="1">
    <source>
        <dbReference type="ARBA" id="ARBA00005807"/>
    </source>
</evidence>
<dbReference type="PANTHER" id="PTHR14215">
    <property type="entry name" value="PROTEIN OF UNKNOWN FUNCTION DUF729"/>
    <property type="match status" value="1"/>
</dbReference>
<dbReference type="GO" id="GO:0005739">
    <property type="term" value="C:mitochondrion"/>
    <property type="evidence" value="ECO:0007669"/>
    <property type="project" value="TreeGrafter"/>
</dbReference>
<feature type="region of interest" description="Disordered" evidence="2">
    <location>
        <begin position="239"/>
        <end position="264"/>
    </location>
</feature>
<dbReference type="InterPro" id="IPR007972">
    <property type="entry name" value="Mtfr1"/>
</dbReference>
<feature type="region of interest" description="Disordered" evidence="2">
    <location>
        <begin position="362"/>
        <end position="382"/>
    </location>
</feature>
<evidence type="ECO:0000313" key="3">
    <source>
        <dbReference type="EMBL" id="CEK82692.1"/>
    </source>
</evidence>
<dbReference type="PANTHER" id="PTHR14215:SF0">
    <property type="entry name" value="WH2 DOMAIN-CONTAINING PROTEIN"/>
    <property type="match status" value="1"/>
</dbReference>